<organism evidence="2 3">
    <name type="scientific">Cytobacillus citreus</name>
    <dbReference type="NCBI Taxonomy" id="2833586"/>
    <lineage>
        <taxon>Bacteria</taxon>
        <taxon>Bacillati</taxon>
        <taxon>Bacillota</taxon>
        <taxon>Bacilli</taxon>
        <taxon>Bacillales</taxon>
        <taxon>Bacillaceae</taxon>
        <taxon>Cytobacillus</taxon>
    </lineage>
</organism>
<evidence type="ECO:0000256" key="1">
    <source>
        <dbReference type="SAM" id="Phobius"/>
    </source>
</evidence>
<feature type="transmembrane region" description="Helical" evidence="1">
    <location>
        <begin position="44"/>
        <end position="66"/>
    </location>
</feature>
<gene>
    <name evidence="2" type="ORF">KHA94_05760</name>
</gene>
<proteinExistence type="predicted"/>
<dbReference type="RefSeq" id="WP_213101121.1">
    <property type="nucleotide sequence ID" value="NZ_JAGYPM010000001.1"/>
</dbReference>
<keyword evidence="1" id="KW-1133">Transmembrane helix</keyword>
<comment type="caution">
    <text evidence="2">The sequence shown here is derived from an EMBL/GenBank/DDBJ whole genome shotgun (WGS) entry which is preliminary data.</text>
</comment>
<dbReference type="Proteomes" id="UP000681027">
    <property type="component" value="Unassembled WGS sequence"/>
</dbReference>
<evidence type="ECO:0008006" key="4">
    <source>
        <dbReference type="Google" id="ProtNLM"/>
    </source>
</evidence>
<reference evidence="2 3" key="1">
    <citation type="submission" date="2021-05" db="EMBL/GenBank/DDBJ databases">
        <title>Novel Bacillus species.</title>
        <authorList>
            <person name="Liu G."/>
        </authorList>
    </citation>
    <scope>NUCLEOTIDE SEQUENCE [LARGE SCALE GENOMIC DNA]</scope>
    <source>
        <strain evidence="2 3">FJAT-49705</strain>
    </source>
</reference>
<name>A0ABS5NQL5_9BACI</name>
<evidence type="ECO:0000313" key="3">
    <source>
        <dbReference type="Proteomes" id="UP000681027"/>
    </source>
</evidence>
<dbReference type="EMBL" id="JAGYPM010000001">
    <property type="protein sequence ID" value="MBS4189713.1"/>
    <property type="molecule type" value="Genomic_DNA"/>
</dbReference>
<keyword evidence="1" id="KW-0472">Membrane</keyword>
<feature type="transmembrane region" description="Helical" evidence="1">
    <location>
        <begin position="129"/>
        <end position="153"/>
    </location>
</feature>
<keyword evidence="1" id="KW-0812">Transmembrane</keyword>
<protein>
    <recommendedName>
        <fullName evidence="4">DUF4199 domain-containing protein</fullName>
    </recommendedName>
</protein>
<accession>A0ABS5NQL5</accession>
<sequence length="161" mass="18167">MFIIIYFISFLMSGLLFYLCNDMTQTLNINSELGVVGGNGNPGLFPWIFLFPFFGFFVYGTFKYSMLTLTKLAKAKKIMIIAGSSVLSFIILINVYIQASELRKKIAEVSPSYTKESELSLLNFWSNSIFFNFFTFLLVILLTILVSAGTAMLKRNIPRAG</sequence>
<feature type="transmembrane region" description="Helical" evidence="1">
    <location>
        <begin position="5"/>
        <end position="24"/>
    </location>
</feature>
<feature type="transmembrane region" description="Helical" evidence="1">
    <location>
        <begin position="78"/>
        <end position="97"/>
    </location>
</feature>
<keyword evidence="3" id="KW-1185">Reference proteome</keyword>
<evidence type="ECO:0000313" key="2">
    <source>
        <dbReference type="EMBL" id="MBS4189713.1"/>
    </source>
</evidence>